<proteinExistence type="predicted"/>
<evidence type="ECO:0000256" key="1">
    <source>
        <dbReference type="SAM" id="Phobius"/>
    </source>
</evidence>
<keyword evidence="1" id="KW-0472">Membrane</keyword>
<evidence type="ECO:0000313" key="3">
    <source>
        <dbReference type="Proteomes" id="UP001304300"/>
    </source>
</evidence>
<keyword evidence="3" id="KW-1185">Reference proteome</keyword>
<feature type="transmembrane region" description="Helical" evidence="1">
    <location>
        <begin position="121"/>
        <end position="139"/>
    </location>
</feature>
<keyword evidence="1" id="KW-1133">Transmembrane helix</keyword>
<organism evidence="2 3">
    <name type="scientific">Rubellicoccus peritrichatus</name>
    <dbReference type="NCBI Taxonomy" id="3080537"/>
    <lineage>
        <taxon>Bacteria</taxon>
        <taxon>Pseudomonadati</taxon>
        <taxon>Verrucomicrobiota</taxon>
        <taxon>Opitutia</taxon>
        <taxon>Puniceicoccales</taxon>
        <taxon>Cerasicoccaceae</taxon>
        <taxon>Rubellicoccus</taxon>
    </lineage>
</organism>
<feature type="transmembrane region" description="Helical" evidence="1">
    <location>
        <begin position="72"/>
        <end position="101"/>
    </location>
</feature>
<dbReference type="Proteomes" id="UP001304300">
    <property type="component" value="Chromosome"/>
</dbReference>
<dbReference type="EMBL" id="CP136920">
    <property type="protein sequence ID" value="WOO41827.1"/>
    <property type="molecule type" value="Genomic_DNA"/>
</dbReference>
<dbReference type="KEGG" id="puo:RZN69_01915"/>
<dbReference type="AlphaFoldDB" id="A0AAQ3LCC5"/>
<name>A0AAQ3LCC5_9BACT</name>
<dbReference type="RefSeq" id="WP_317834311.1">
    <property type="nucleotide sequence ID" value="NZ_CP136920.1"/>
</dbReference>
<feature type="transmembrane region" description="Helical" evidence="1">
    <location>
        <begin position="160"/>
        <end position="178"/>
    </location>
</feature>
<feature type="transmembrane region" description="Helical" evidence="1">
    <location>
        <begin position="42"/>
        <end position="60"/>
    </location>
</feature>
<evidence type="ECO:0000313" key="2">
    <source>
        <dbReference type="EMBL" id="WOO41827.1"/>
    </source>
</evidence>
<sequence length="179" mass="19825">MSLFWATILSGLILIAIGGSYFLKGPKLKSWSIAWPRSQKAAIILFGPASLWFLWLVLNLSKADFGDYKKLLLMGFGAVAIGSFFVVRDFLAARGLAVLMLLAARPLLDAAYMQFDDPQRLLLVVGVYIGIILALWVGASPFRMRDFYTWLYAKEERARTVGGAIAAYGIVLTITAFTY</sequence>
<accession>A0AAQ3LCC5</accession>
<reference evidence="2 3" key="1">
    <citation type="submission" date="2023-10" db="EMBL/GenBank/DDBJ databases">
        <title>Rubellicoccus peritrichatus gen. nov., sp. nov., isolated from an algae of coral reef tank.</title>
        <authorList>
            <person name="Luo J."/>
        </authorList>
    </citation>
    <scope>NUCLEOTIDE SEQUENCE [LARGE SCALE GENOMIC DNA]</scope>
    <source>
        <strain evidence="2 3">CR14</strain>
    </source>
</reference>
<gene>
    <name evidence="2" type="ORF">RZN69_01915</name>
</gene>
<keyword evidence="1" id="KW-0812">Transmembrane</keyword>
<protein>
    <submittedName>
        <fullName evidence="2">Uncharacterized protein</fullName>
    </submittedName>
</protein>